<keyword evidence="3" id="KW-0963">Cytoplasm</keyword>
<accession>A0A4P9XK16</accession>
<protein>
    <recommendedName>
        <fullName evidence="8">NUDE domain-containing protein</fullName>
    </recommendedName>
</protein>
<evidence type="ECO:0000259" key="8">
    <source>
        <dbReference type="Pfam" id="PF04880"/>
    </source>
</evidence>
<dbReference type="GO" id="GO:0008017">
    <property type="term" value="F:microtubule binding"/>
    <property type="evidence" value="ECO:0007669"/>
    <property type="project" value="InterPro"/>
</dbReference>
<evidence type="ECO:0000256" key="7">
    <source>
        <dbReference type="SAM" id="Coils"/>
    </source>
</evidence>
<name>A0A4P9XK16_9FUNG</name>
<dbReference type="GO" id="GO:0000132">
    <property type="term" value="P:establishment of mitotic spindle orientation"/>
    <property type="evidence" value="ECO:0007669"/>
    <property type="project" value="TreeGrafter"/>
</dbReference>
<organism evidence="9 10">
    <name type="scientific">Thamnocephalis sphaerospora</name>
    <dbReference type="NCBI Taxonomy" id="78915"/>
    <lineage>
        <taxon>Eukaryota</taxon>
        <taxon>Fungi</taxon>
        <taxon>Fungi incertae sedis</taxon>
        <taxon>Zoopagomycota</taxon>
        <taxon>Zoopagomycotina</taxon>
        <taxon>Zoopagomycetes</taxon>
        <taxon>Zoopagales</taxon>
        <taxon>Sigmoideomycetaceae</taxon>
        <taxon>Thamnocephalis</taxon>
    </lineage>
</organism>
<reference evidence="10" key="1">
    <citation type="journal article" date="2018" name="Nat. Microbiol.">
        <title>Leveraging single-cell genomics to expand the fungal tree of life.</title>
        <authorList>
            <person name="Ahrendt S.R."/>
            <person name="Quandt C.A."/>
            <person name="Ciobanu D."/>
            <person name="Clum A."/>
            <person name="Salamov A."/>
            <person name="Andreopoulos B."/>
            <person name="Cheng J.F."/>
            <person name="Woyke T."/>
            <person name="Pelin A."/>
            <person name="Henrissat B."/>
            <person name="Reynolds N.K."/>
            <person name="Benny G.L."/>
            <person name="Smith M.E."/>
            <person name="James T.Y."/>
            <person name="Grigoriev I.V."/>
        </authorList>
    </citation>
    <scope>NUCLEOTIDE SEQUENCE [LARGE SCALE GENOMIC DNA]</scope>
    <source>
        <strain evidence="10">RSA 1356</strain>
    </source>
</reference>
<evidence type="ECO:0000313" key="9">
    <source>
        <dbReference type="EMBL" id="RKP06095.1"/>
    </source>
</evidence>
<dbReference type="PANTHER" id="PTHR10921:SF1">
    <property type="entry name" value="NUCLEAR DISTRIBUTION PROTEIN NUDE HOMOLOG"/>
    <property type="match status" value="1"/>
</dbReference>
<feature type="non-terminal residue" evidence="9">
    <location>
        <position position="1"/>
    </location>
</feature>
<comment type="subcellular location">
    <subcellularLocation>
        <location evidence="1">Cytoplasm</location>
        <location evidence="1">Cytoskeleton</location>
    </subcellularLocation>
</comment>
<dbReference type="GO" id="GO:0005874">
    <property type="term" value="C:microtubule"/>
    <property type="evidence" value="ECO:0007669"/>
    <property type="project" value="UniProtKB-KW"/>
</dbReference>
<keyword evidence="4" id="KW-0493">Microtubule</keyword>
<evidence type="ECO:0000256" key="1">
    <source>
        <dbReference type="ARBA" id="ARBA00004245"/>
    </source>
</evidence>
<dbReference type="Gene3D" id="6.10.250.1080">
    <property type="match status" value="1"/>
</dbReference>
<dbReference type="GO" id="GO:0047496">
    <property type="term" value="P:vesicle transport along microtubule"/>
    <property type="evidence" value="ECO:0007669"/>
    <property type="project" value="TreeGrafter"/>
</dbReference>
<dbReference type="STRING" id="78915.A0A4P9XK16"/>
<evidence type="ECO:0000256" key="3">
    <source>
        <dbReference type="ARBA" id="ARBA00022490"/>
    </source>
</evidence>
<gene>
    <name evidence="9" type="ORF">THASP1DRAFT_3566</name>
</gene>
<comment type="similarity">
    <text evidence="2">Belongs to the nudE family.</text>
</comment>
<sequence>FSSTEDEMTFWKTRAQRLKTALMDTRHTLDEFQQDSRDYEEELERNVELLDEQCKELRNAVSVLQLEVDHWKEKFQEAKSDSNTSMESMQREIQFLKNAHQKFKDRTRTLEQDNDDLERYGRVASTSLRDIEARLHQTMERNAFLEGELETKNKLVVVVQRLKDELRDLQLELSVLRSKRSSTHLKRRSLNTKPEDAGVNPVKMVQEMLGRVKNLESRLVNCRSLVTPLLTPPPSYAST</sequence>
<dbReference type="AlphaFoldDB" id="A0A4P9XK16"/>
<dbReference type="PANTHER" id="PTHR10921">
    <property type="entry name" value="NUCLEAR DISTRIBUTION PROTEIN NUDE HOMOLOG 1"/>
    <property type="match status" value="1"/>
</dbReference>
<feature type="domain" description="NUDE" evidence="8">
    <location>
        <begin position="127"/>
        <end position="192"/>
    </location>
</feature>
<dbReference type="Pfam" id="PF04880">
    <property type="entry name" value="NUDE_C"/>
    <property type="match status" value="1"/>
</dbReference>
<evidence type="ECO:0000256" key="5">
    <source>
        <dbReference type="ARBA" id="ARBA00023054"/>
    </source>
</evidence>
<keyword evidence="10" id="KW-1185">Reference proteome</keyword>
<dbReference type="GO" id="GO:0007059">
    <property type="term" value="P:chromosome segregation"/>
    <property type="evidence" value="ECO:0007669"/>
    <property type="project" value="TreeGrafter"/>
</dbReference>
<proteinExistence type="inferred from homology"/>
<keyword evidence="6" id="KW-0206">Cytoskeleton</keyword>
<dbReference type="GO" id="GO:0051642">
    <property type="term" value="P:centrosome localization"/>
    <property type="evidence" value="ECO:0007669"/>
    <property type="project" value="TreeGrafter"/>
</dbReference>
<dbReference type="OrthoDB" id="5877028at2759"/>
<evidence type="ECO:0000313" key="10">
    <source>
        <dbReference type="Proteomes" id="UP000271241"/>
    </source>
</evidence>
<feature type="non-terminal residue" evidence="9">
    <location>
        <position position="239"/>
    </location>
</feature>
<feature type="coiled-coil region" evidence="7">
    <location>
        <begin position="15"/>
        <end position="179"/>
    </location>
</feature>
<dbReference type="GO" id="GO:0007020">
    <property type="term" value="P:microtubule nucleation"/>
    <property type="evidence" value="ECO:0007669"/>
    <property type="project" value="TreeGrafter"/>
</dbReference>
<evidence type="ECO:0000256" key="4">
    <source>
        <dbReference type="ARBA" id="ARBA00022701"/>
    </source>
</evidence>
<dbReference type="Proteomes" id="UP000271241">
    <property type="component" value="Unassembled WGS sequence"/>
</dbReference>
<dbReference type="InterPro" id="IPR006964">
    <property type="entry name" value="NUDE_dom"/>
</dbReference>
<dbReference type="EMBL" id="KZ992955">
    <property type="protein sequence ID" value="RKP06095.1"/>
    <property type="molecule type" value="Genomic_DNA"/>
</dbReference>
<keyword evidence="5 7" id="KW-0175">Coiled coil</keyword>
<evidence type="ECO:0000256" key="2">
    <source>
        <dbReference type="ARBA" id="ARBA00007429"/>
    </source>
</evidence>
<evidence type="ECO:0000256" key="6">
    <source>
        <dbReference type="ARBA" id="ARBA00023212"/>
    </source>
</evidence>
<dbReference type="InterPro" id="IPR033494">
    <property type="entry name" value="NUDE"/>
</dbReference>
<dbReference type="GO" id="GO:0005871">
    <property type="term" value="C:kinesin complex"/>
    <property type="evidence" value="ECO:0007669"/>
    <property type="project" value="TreeGrafter"/>
</dbReference>
<dbReference type="GO" id="GO:0000776">
    <property type="term" value="C:kinetochore"/>
    <property type="evidence" value="ECO:0007669"/>
    <property type="project" value="TreeGrafter"/>
</dbReference>